<dbReference type="InterPro" id="IPR051131">
    <property type="entry name" value="NEK_Ser/Thr_kinase_NIMA"/>
</dbReference>
<evidence type="ECO:0000256" key="7">
    <source>
        <dbReference type="ARBA" id="ARBA00047899"/>
    </source>
</evidence>
<feature type="region of interest" description="Disordered" evidence="9">
    <location>
        <begin position="130"/>
        <end position="149"/>
    </location>
</feature>
<evidence type="ECO:0000256" key="5">
    <source>
        <dbReference type="ARBA" id="ARBA00022777"/>
    </source>
</evidence>
<evidence type="ECO:0000256" key="4">
    <source>
        <dbReference type="ARBA" id="ARBA00022741"/>
    </source>
</evidence>
<keyword evidence="5" id="KW-0418">Kinase</keyword>
<dbReference type="Proteomes" id="UP000001593">
    <property type="component" value="Unassembled WGS sequence"/>
</dbReference>
<keyword evidence="3" id="KW-0808">Transferase</keyword>
<evidence type="ECO:0000256" key="3">
    <source>
        <dbReference type="ARBA" id="ARBA00022679"/>
    </source>
</evidence>
<dbReference type="EMBL" id="DS469508">
    <property type="protein sequence ID" value="EDO49820.1"/>
    <property type="molecule type" value="Genomic_DNA"/>
</dbReference>
<keyword evidence="11" id="KW-1185">Reference proteome</keyword>
<evidence type="ECO:0000256" key="1">
    <source>
        <dbReference type="ARBA" id="ARBA00012513"/>
    </source>
</evidence>
<dbReference type="GO" id="GO:0004674">
    <property type="term" value="F:protein serine/threonine kinase activity"/>
    <property type="evidence" value="ECO:0007669"/>
    <property type="project" value="UniProtKB-KW"/>
</dbReference>
<evidence type="ECO:0000313" key="10">
    <source>
        <dbReference type="EMBL" id="EDO49820.1"/>
    </source>
</evidence>
<evidence type="ECO:0000256" key="9">
    <source>
        <dbReference type="SAM" id="MobiDB-lite"/>
    </source>
</evidence>
<feature type="compositionally biased region" description="Basic and acidic residues" evidence="9">
    <location>
        <begin position="133"/>
        <end position="149"/>
    </location>
</feature>
<dbReference type="PANTHER" id="PTHR44899">
    <property type="entry name" value="CAMK FAMILY PROTEIN KINASE"/>
    <property type="match status" value="1"/>
</dbReference>
<dbReference type="EC" id="2.7.11.1" evidence="1"/>
<feature type="region of interest" description="Disordered" evidence="9">
    <location>
        <begin position="1"/>
        <end position="59"/>
    </location>
</feature>
<keyword evidence="4" id="KW-0547">Nucleotide-binding</keyword>
<evidence type="ECO:0000313" key="11">
    <source>
        <dbReference type="Proteomes" id="UP000001593"/>
    </source>
</evidence>
<proteinExistence type="predicted"/>
<evidence type="ECO:0000256" key="2">
    <source>
        <dbReference type="ARBA" id="ARBA00022527"/>
    </source>
</evidence>
<dbReference type="GO" id="GO:0005524">
    <property type="term" value="F:ATP binding"/>
    <property type="evidence" value="ECO:0007669"/>
    <property type="project" value="UniProtKB-KW"/>
</dbReference>
<feature type="compositionally biased region" description="Acidic residues" evidence="9">
    <location>
        <begin position="33"/>
        <end position="57"/>
    </location>
</feature>
<evidence type="ECO:0000256" key="8">
    <source>
        <dbReference type="ARBA" id="ARBA00048679"/>
    </source>
</evidence>
<evidence type="ECO:0000256" key="6">
    <source>
        <dbReference type="ARBA" id="ARBA00022840"/>
    </source>
</evidence>
<accession>A7RG18</accession>
<comment type="catalytic activity">
    <reaction evidence="8">
        <text>L-seryl-[protein] + ATP = O-phospho-L-seryl-[protein] + ADP + H(+)</text>
        <dbReference type="Rhea" id="RHEA:17989"/>
        <dbReference type="Rhea" id="RHEA-COMP:9863"/>
        <dbReference type="Rhea" id="RHEA-COMP:11604"/>
        <dbReference type="ChEBI" id="CHEBI:15378"/>
        <dbReference type="ChEBI" id="CHEBI:29999"/>
        <dbReference type="ChEBI" id="CHEBI:30616"/>
        <dbReference type="ChEBI" id="CHEBI:83421"/>
        <dbReference type="ChEBI" id="CHEBI:456216"/>
        <dbReference type="EC" id="2.7.11.1"/>
    </reaction>
</comment>
<dbReference type="InParanoid" id="A7RG18"/>
<dbReference type="AlphaFoldDB" id="A7RG18"/>
<name>A7RG18_NEMVE</name>
<gene>
    <name evidence="10" type="ORF">NEMVEDRAFT_v1g196669</name>
</gene>
<dbReference type="HOGENOM" id="CLU_1751886_0_0_1"/>
<protein>
    <recommendedName>
        <fullName evidence="1">non-specific serine/threonine protein kinase</fullName>
        <ecNumber evidence="1">2.7.11.1</ecNumber>
    </recommendedName>
</protein>
<keyword evidence="6" id="KW-0067">ATP-binding</keyword>
<comment type="catalytic activity">
    <reaction evidence="7">
        <text>L-threonyl-[protein] + ATP = O-phospho-L-threonyl-[protein] + ADP + H(+)</text>
        <dbReference type="Rhea" id="RHEA:46608"/>
        <dbReference type="Rhea" id="RHEA-COMP:11060"/>
        <dbReference type="Rhea" id="RHEA-COMP:11605"/>
        <dbReference type="ChEBI" id="CHEBI:15378"/>
        <dbReference type="ChEBI" id="CHEBI:30013"/>
        <dbReference type="ChEBI" id="CHEBI:30616"/>
        <dbReference type="ChEBI" id="CHEBI:61977"/>
        <dbReference type="ChEBI" id="CHEBI:456216"/>
        <dbReference type="EC" id="2.7.11.1"/>
    </reaction>
</comment>
<dbReference type="PANTHER" id="PTHR44899:SF3">
    <property type="entry name" value="SERINE_THREONINE-PROTEIN KINASE NEK1"/>
    <property type="match status" value="1"/>
</dbReference>
<reference evidence="10 11" key="1">
    <citation type="journal article" date="2007" name="Science">
        <title>Sea anemone genome reveals ancestral eumetazoan gene repertoire and genomic organization.</title>
        <authorList>
            <person name="Putnam N.H."/>
            <person name="Srivastava M."/>
            <person name="Hellsten U."/>
            <person name="Dirks B."/>
            <person name="Chapman J."/>
            <person name="Salamov A."/>
            <person name="Terry A."/>
            <person name="Shapiro H."/>
            <person name="Lindquist E."/>
            <person name="Kapitonov V.V."/>
            <person name="Jurka J."/>
            <person name="Genikhovich G."/>
            <person name="Grigoriev I.V."/>
            <person name="Lucas S.M."/>
            <person name="Steele R.E."/>
            <person name="Finnerty J.R."/>
            <person name="Technau U."/>
            <person name="Martindale M.Q."/>
            <person name="Rokhsar D.S."/>
        </authorList>
    </citation>
    <scope>NUCLEOTIDE SEQUENCE [LARGE SCALE GENOMIC DNA]</scope>
    <source>
        <strain evidence="11">CH2 X CH6</strain>
    </source>
</reference>
<keyword evidence="2" id="KW-0723">Serine/threonine-protein kinase</keyword>
<sequence length="149" mass="17010">MEWDPIADTASPTRDESDGPQDGRSSELSNLNEDWDSGEGEEDEEGGNKSEEEEDDSVFQRLEESRMALERELGFDKFLRVYKYLQAVQENEDDNADVGSTSEITELLGDKEHLYPKILYLVIADSAYTEGESSFKRKEEGKSSLYEYK</sequence>
<organism evidence="10 11">
    <name type="scientific">Nematostella vectensis</name>
    <name type="common">Starlet sea anemone</name>
    <dbReference type="NCBI Taxonomy" id="45351"/>
    <lineage>
        <taxon>Eukaryota</taxon>
        <taxon>Metazoa</taxon>
        <taxon>Cnidaria</taxon>
        <taxon>Anthozoa</taxon>
        <taxon>Hexacorallia</taxon>
        <taxon>Actiniaria</taxon>
        <taxon>Edwardsiidae</taxon>
        <taxon>Nematostella</taxon>
    </lineage>
</organism>
<dbReference type="eggNOG" id="ENOG502S8K4">
    <property type="taxonomic scope" value="Eukaryota"/>
</dbReference>